<keyword evidence="12" id="KW-0009">Actin-binding</keyword>
<keyword evidence="3" id="KW-0963">Cytoplasm</keyword>
<dbReference type="InterPro" id="IPR036961">
    <property type="entry name" value="Kinesin_motor_dom_sf"/>
</dbReference>
<evidence type="ECO:0000256" key="1">
    <source>
        <dbReference type="ARBA" id="ARBA00004245"/>
    </source>
</evidence>
<dbReference type="Pfam" id="PF00017">
    <property type="entry name" value="SH2"/>
    <property type="match status" value="1"/>
</dbReference>
<evidence type="ECO:0000256" key="13">
    <source>
        <dbReference type="SAM" id="MobiDB-lite"/>
    </source>
</evidence>
<dbReference type="PROSITE" id="PS50096">
    <property type="entry name" value="IQ"/>
    <property type="match status" value="1"/>
</dbReference>
<feature type="domain" description="SH2" evidence="14">
    <location>
        <begin position="833"/>
        <end position="923"/>
    </location>
</feature>
<evidence type="ECO:0000256" key="2">
    <source>
        <dbReference type="ARBA" id="ARBA00004316"/>
    </source>
</evidence>
<dbReference type="Gene3D" id="1.10.10.820">
    <property type="match status" value="1"/>
</dbReference>
<dbReference type="GO" id="GO:0016459">
    <property type="term" value="C:myosin complex"/>
    <property type="evidence" value="ECO:0007669"/>
    <property type="project" value="UniProtKB-KW"/>
</dbReference>
<evidence type="ECO:0000259" key="15">
    <source>
        <dbReference type="PROSITE" id="PS51456"/>
    </source>
</evidence>
<dbReference type="PANTHER" id="PTHR46256">
    <property type="entry name" value="AGAP011099-PA"/>
    <property type="match status" value="1"/>
</dbReference>
<dbReference type="Gene3D" id="1.20.120.720">
    <property type="entry name" value="Myosin VI head, motor domain, U50 subdomain"/>
    <property type="match status" value="1"/>
</dbReference>
<evidence type="ECO:0000256" key="11">
    <source>
        <dbReference type="PROSITE-ProRule" id="PRU00191"/>
    </source>
</evidence>
<keyword evidence="11" id="KW-0727">SH2 domain</keyword>
<evidence type="ECO:0000256" key="6">
    <source>
        <dbReference type="ARBA" id="ARBA00022840"/>
    </source>
</evidence>
<dbReference type="Proteomes" id="UP000549394">
    <property type="component" value="Unassembled WGS sequence"/>
</dbReference>
<comment type="caution">
    <text evidence="16">The sequence shown here is derived from an EMBL/GenBank/DDBJ whole genome shotgun (WGS) entry which is preliminary data.</text>
</comment>
<keyword evidence="8 12" id="KW-0505">Motor protein</keyword>
<evidence type="ECO:0000256" key="3">
    <source>
        <dbReference type="ARBA" id="ARBA00022490"/>
    </source>
</evidence>
<dbReference type="SUPFAM" id="SSF55550">
    <property type="entry name" value="SH2 domain"/>
    <property type="match status" value="1"/>
</dbReference>
<dbReference type="InterPro" id="IPR027417">
    <property type="entry name" value="P-loop_NTPase"/>
</dbReference>
<dbReference type="SMART" id="SM00252">
    <property type="entry name" value="SH2"/>
    <property type="match status" value="1"/>
</dbReference>
<dbReference type="Gene3D" id="1.20.58.530">
    <property type="match status" value="1"/>
</dbReference>
<evidence type="ECO:0000313" key="16">
    <source>
        <dbReference type="EMBL" id="CAD5119427.1"/>
    </source>
</evidence>
<dbReference type="InterPro" id="IPR036860">
    <property type="entry name" value="SH2_dom_sf"/>
</dbReference>
<feature type="compositionally biased region" description="Basic and acidic residues" evidence="13">
    <location>
        <begin position="749"/>
        <end position="769"/>
    </location>
</feature>
<dbReference type="Pfam" id="PF00063">
    <property type="entry name" value="Myosin_head"/>
    <property type="match status" value="1"/>
</dbReference>
<comment type="similarity">
    <text evidence="12">Belongs to the TRAFAC class myosin-kinesin ATPase superfamily. Myosin family.</text>
</comment>
<feature type="compositionally biased region" description="Low complexity" evidence="13">
    <location>
        <begin position="770"/>
        <end position="782"/>
    </location>
</feature>
<dbReference type="OrthoDB" id="6108017at2759"/>
<dbReference type="CDD" id="cd00124">
    <property type="entry name" value="MYSc"/>
    <property type="match status" value="1"/>
</dbReference>
<keyword evidence="9" id="KW-0206">Cytoskeleton</keyword>
<evidence type="ECO:0000256" key="9">
    <source>
        <dbReference type="ARBA" id="ARBA00023212"/>
    </source>
</evidence>
<evidence type="ECO:0000256" key="7">
    <source>
        <dbReference type="ARBA" id="ARBA00023123"/>
    </source>
</evidence>
<feature type="region of interest" description="Disordered" evidence="13">
    <location>
        <begin position="749"/>
        <end position="805"/>
    </location>
</feature>
<dbReference type="PROSITE" id="PS51456">
    <property type="entry name" value="MYOSIN_MOTOR"/>
    <property type="match status" value="1"/>
</dbReference>
<feature type="domain" description="Myosin motor" evidence="15">
    <location>
        <begin position="3"/>
        <end position="692"/>
    </location>
</feature>
<sequence>MLGEVDDLITLAEFNENILVNSLKARYRQNKIYTYLGDILVAVNPFKSLGLYGSKEQLLYRNERRTNLAPHIFAIADSCYSNICGNGPNEPKNQCIIISGESGAGKTESSKLLIKQIVHLSQDFSPLEQQIVQVNPLLEAFGNAQTVMNDNSSRFGKYIMLNFVRGVMVGAKISDYLLEKSRIVHQNDGEENFHAFYYLLSSPEMKVKWNLKDAEEYTYLNNGAIFSKNTNLMKERFDDLKDAMDLVGFSDEEQELLFEMVAGCLTMGNIRMQENENDEVLIDQNSNEFLFVANCFGLHTDEFYDILISNTTKTRADTITRNYSKKEAKDVRDAVAKFIYGKMFGWVVYRVNQSIASKDTNSYKNYQEIGILDIFGFEHFQHNSFEQACINLANEQLQFFFNKHVFILEQEEYKREGLEWKDISYEDNQGVLDLFLNKTNGILANLDETCKLPRGNDQVFFQSLENKLSGNNLLILSKRNHLCFYIKHYASQVEYSAETWVEKNKDTIPNNIEQLLCGSEKLLIQEIFTVTQANIDDDKTISKSNFRNSKMIAFTEVKKRKHTVGLQFKKSLETLLARMLLSQPIFIRCIKPNTKKISNSFDDEFVKAQLLYTGMLETIKIRKEGFAIRPSFNEFFNKYKVIYFGCPMDKSKDIREKCKQILEFTKLKGWKIGKTKIFLKLNHVDVLTDKISNVSKLVVKMQKIVRGFLDRRRVEKLRKIAEKKKEEIKSLLNYTVERNNFIMNLLQRHVEEDKKRNQGKKKQEEEKPTPLKTTTTTNLQQPVRMRKPPSPPKRHPETPVQREPPSLKEEIAAWFEEKEKKKLYDRNGSKPYWFHGMIKRSDSETYLKQRKNGNFLIRLSDTRFNYSLSFKTEERCRHYIIDLTLHGKYVIRNEKKVHRSLNDLVNYYRKHHISNWPNGYLVD</sequence>
<keyword evidence="5 12" id="KW-0547">Nucleotide-binding</keyword>
<dbReference type="GO" id="GO:0004674">
    <property type="term" value="F:protein serine/threonine kinase activity"/>
    <property type="evidence" value="ECO:0007669"/>
    <property type="project" value="TreeGrafter"/>
</dbReference>
<gene>
    <name evidence="16" type="ORF">DGYR_LOCUS7674</name>
</gene>
<dbReference type="PRINTS" id="PR00401">
    <property type="entry name" value="SH2DOMAIN"/>
</dbReference>
<dbReference type="SUPFAM" id="SSF52540">
    <property type="entry name" value="P-loop containing nucleoside triphosphate hydrolases"/>
    <property type="match status" value="1"/>
</dbReference>
<keyword evidence="4" id="KW-0677">Repeat</keyword>
<dbReference type="SMART" id="SM00242">
    <property type="entry name" value="MYSc"/>
    <property type="match status" value="1"/>
</dbReference>
<dbReference type="PANTHER" id="PTHR46256:SF5">
    <property type="entry name" value="MYOSIN-IIIB-LIKE"/>
    <property type="match status" value="1"/>
</dbReference>
<dbReference type="AlphaFoldDB" id="A0A7I8VUN8"/>
<dbReference type="InterPro" id="IPR052409">
    <property type="entry name" value="Myosin-III_kinase_activity"/>
</dbReference>
<feature type="region of interest" description="Actin-binding" evidence="12">
    <location>
        <begin position="572"/>
        <end position="594"/>
    </location>
</feature>
<dbReference type="GO" id="GO:0000146">
    <property type="term" value="F:microfilament motor activity"/>
    <property type="evidence" value="ECO:0007669"/>
    <property type="project" value="TreeGrafter"/>
</dbReference>
<dbReference type="GO" id="GO:0005524">
    <property type="term" value="F:ATP binding"/>
    <property type="evidence" value="ECO:0007669"/>
    <property type="project" value="UniProtKB-UniRule"/>
</dbReference>
<dbReference type="Gene3D" id="1.20.5.4820">
    <property type="match status" value="1"/>
</dbReference>
<dbReference type="EMBL" id="CAJFCJ010000010">
    <property type="protein sequence ID" value="CAD5119427.1"/>
    <property type="molecule type" value="Genomic_DNA"/>
</dbReference>
<dbReference type="GO" id="GO:0003779">
    <property type="term" value="F:actin binding"/>
    <property type="evidence" value="ECO:0007669"/>
    <property type="project" value="UniProtKB-KW"/>
</dbReference>
<evidence type="ECO:0000256" key="12">
    <source>
        <dbReference type="PROSITE-ProRule" id="PRU00782"/>
    </source>
</evidence>
<feature type="binding site" evidence="12">
    <location>
        <begin position="100"/>
        <end position="107"/>
    </location>
    <ligand>
        <name>ATP</name>
        <dbReference type="ChEBI" id="CHEBI:30616"/>
    </ligand>
</feature>
<dbReference type="GO" id="GO:0042995">
    <property type="term" value="C:cell projection"/>
    <property type="evidence" value="ECO:0007669"/>
    <property type="project" value="UniProtKB-SubCell"/>
</dbReference>
<keyword evidence="17" id="KW-1185">Reference proteome</keyword>
<reference evidence="16 17" key="1">
    <citation type="submission" date="2020-08" db="EMBL/GenBank/DDBJ databases">
        <authorList>
            <person name="Hejnol A."/>
        </authorList>
    </citation>
    <scope>NUCLEOTIDE SEQUENCE [LARGE SCALE GENOMIC DNA]</scope>
</reference>
<dbReference type="InterPro" id="IPR001609">
    <property type="entry name" value="Myosin_head_motor_dom-like"/>
</dbReference>
<evidence type="ECO:0000256" key="10">
    <source>
        <dbReference type="ARBA" id="ARBA00023273"/>
    </source>
</evidence>
<evidence type="ECO:0000256" key="4">
    <source>
        <dbReference type="ARBA" id="ARBA00022737"/>
    </source>
</evidence>
<evidence type="ECO:0000313" key="17">
    <source>
        <dbReference type="Proteomes" id="UP000549394"/>
    </source>
</evidence>
<keyword evidence="10" id="KW-0966">Cell projection</keyword>
<name>A0A7I8VUN8_9ANNE</name>
<dbReference type="Gene3D" id="3.40.850.10">
    <property type="entry name" value="Kinesin motor domain"/>
    <property type="match status" value="1"/>
</dbReference>
<dbReference type="Gene3D" id="3.30.505.10">
    <property type="entry name" value="SH2 domain"/>
    <property type="match status" value="1"/>
</dbReference>
<comment type="subcellular location">
    <subcellularLocation>
        <location evidence="2">Cell projection</location>
    </subcellularLocation>
    <subcellularLocation>
        <location evidence="1">Cytoplasm</location>
        <location evidence="1">Cytoskeleton</location>
    </subcellularLocation>
</comment>
<evidence type="ECO:0000256" key="8">
    <source>
        <dbReference type="ARBA" id="ARBA00023175"/>
    </source>
</evidence>
<organism evidence="16 17">
    <name type="scientific">Dimorphilus gyrociliatus</name>
    <dbReference type="NCBI Taxonomy" id="2664684"/>
    <lineage>
        <taxon>Eukaryota</taxon>
        <taxon>Metazoa</taxon>
        <taxon>Spiralia</taxon>
        <taxon>Lophotrochozoa</taxon>
        <taxon>Annelida</taxon>
        <taxon>Polychaeta</taxon>
        <taxon>Polychaeta incertae sedis</taxon>
        <taxon>Dinophilidae</taxon>
        <taxon>Dimorphilus</taxon>
    </lineage>
</organism>
<protein>
    <submittedName>
        <fullName evidence="16">DgyrCDS8039</fullName>
    </submittedName>
</protein>
<dbReference type="PRINTS" id="PR00193">
    <property type="entry name" value="MYOSINHEAVY"/>
</dbReference>
<keyword evidence="7 12" id="KW-0518">Myosin</keyword>
<dbReference type="PROSITE" id="PS50001">
    <property type="entry name" value="SH2"/>
    <property type="match status" value="1"/>
</dbReference>
<keyword evidence="6 12" id="KW-0067">ATP-binding</keyword>
<dbReference type="GO" id="GO:0030832">
    <property type="term" value="P:regulation of actin filament length"/>
    <property type="evidence" value="ECO:0007669"/>
    <property type="project" value="TreeGrafter"/>
</dbReference>
<evidence type="ECO:0000256" key="5">
    <source>
        <dbReference type="ARBA" id="ARBA00022741"/>
    </source>
</evidence>
<evidence type="ECO:0000259" key="14">
    <source>
        <dbReference type="PROSITE" id="PS50001"/>
    </source>
</evidence>
<dbReference type="InterPro" id="IPR000980">
    <property type="entry name" value="SH2"/>
</dbReference>
<accession>A0A7I8VUN8</accession>
<proteinExistence type="inferred from homology"/>